<dbReference type="GO" id="GO:0005737">
    <property type="term" value="C:cytoplasm"/>
    <property type="evidence" value="ECO:0007669"/>
    <property type="project" value="UniProtKB-SubCell"/>
</dbReference>
<dbReference type="CDD" id="cd01856">
    <property type="entry name" value="YlqF"/>
    <property type="match status" value="1"/>
</dbReference>
<feature type="binding site" evidence="5">
    <location>
        <begin position="58"/>
        <end position="61"/>
    </location>
    <ligand>
        <name>GTP</name>
        <dbReference type="ChEBI" id="CHEBI:37565"/>
    </ligand>
</feature>
<dbReference type="PANTHER" id="PTHR45782:SF4">
    <property type="entry name" value="MITOCHONDRIAL RIBOSOME-ASSOCIATED GTPASE 1"/>
    <property type="match status" value="1"/>
</dbReference>
<organism evidence="7 8">
    <name type="scientific">Lawsonibacter faecis</name>
    <dbReference type="NCBI Taxonomy" id="2763052"/>
    <lineage>
        <taxon>Bacteria</taxon>
        <taxon>Bacillati</taxon>
        <taxon>Bacillota</taxon>
        <taxon>Clostridia</taxon>
        <taxon>Eubacteriales</taxon>
        <taxon>Oscillospiraceae</taxon>
        <taxon>Lawsonibacter</taxon>
    </lineage>
</organism>
<dbReference type="Gene3D" id="3.40.50.300">
    <property type="entry name" value="P-loop containing nucleotide triphosphate hydrolases"/>
    <property type="match status" value="1"/>
</dbReference>
<feature type="binding site" evidence="5">
    <location>
        <begin position="130"/>
        <end position="135"/>
    </location>
    <ligand>
        <name>GTP</name>
        <dbReference type="ChEBI" id="CHEBI:37565"/>
    </ligand>
</feature>
<dbReference type="GO" id="GO:0003924">
    <property type="term" value="F:GTPase activity"/>
    <property type="evidence" value="ECO:0007669"/>
    <property type="project" value="TreeGrafter"/>
</dbReference>
<evidence type="ECO:0000259" key="6">
    <source>
        <dbReference type="PROSITE" id="PS51721"/>
    </source>
</evidence>
<proteinExistence type="inferred from homology"/>
<dbReference type="FunFam" id="3.40.50.300:FF:000590">
    <property type="entry name" value="Ribosome biogenesis GTPase A"/>
    <property type="match status" value="1"/>
</dbReference>
<evidence type="ECO:0000313" key="7">
    <source>
        <dbReference type="EMBL" id="MBC5737886.1"/>
    </source>
</evidence>
<dbReference type="PRINTS" id="PR00326">
    <property type="entry name" value="GTP1OBG"/>
</dbReference>
<protein>
    <recommendedName>
        <fullName evidence="1 4">Ribosome biogenesis GTPase A</fullName>
    </recommendedName>
</protein>
<dbReference type="EMBL" id="JACOPQ010000010">
    <property type="protein sequence ID" value="MBC5737886.1"/>
    <property type="molecule type" value="Genomic_DNA"/>
</dbReference>
<name>A0A8J6MDQ2_9FIRM</name>
<dbReference type="RefSeq" id="WP_186919693.1">
    <property type="nucleotide sequence ID" value="NZ_JACOPQ010000010.1"/>
</dbReference>
<reference evidence="7" key="1">
    <citation type="submission" date="2020-08" db="EMBL/GenBank/DDBJ databases">
        <title>Genome public.</title>
        <authorList>
            <person name="Liu C."/>
            <person name="Sun Q."/>
        </authorList>
    </citation>
    <scope>NUCLEOTIDE SEQUENCE</scope>
    <source>
        <strain evidence="7">NSJ-52</strain>
    </source>
</reference>
<dbReference type="PANTHER" id="PTHR45782">
    <property type="entry name" value="MITOCHONDRIAL RIBOSOME-ASSOCIATED GTPASE 1"/>
    <property type="match status" value="1"/>
</dbReference>
<dbReference type="GO" id="GO:0006412">
    <property type="term" value="P:translation"/>
    <property type="evidence" value="ECO:0007669"/>
    <property type="project" value="TreeGrafter"/>
</dbReference>
<dbReference type="InterPro" id="IPR006073">
    <property type="entry name" value="GTP-bd"/>
</dbReference>
<comment type="caution">
    <text evidence="7">The sequence shown here is derived from an EMBL/GenBank/DDBJ whole genome shotgun (WGS) entry which is preliminary data.</text>
</comment>
<dbReference type="Proteomes" id="UP000607645">
    <property type="component" value="Unassembled WGS sequence"/>
</dbReference>
<evidence type="ECO:0000256" key="5">
    <source>
        <dbReference type="PIRSR" id="PIRSR006230-1"/>
    </source>
</evidence>
<dbReference type="PROSITE" id="PS51721">
    <property type="entry name" value="G_CP"/>
    <property type="match status" value="1"/>
</dbReference>
<gene>
    <name evidence="7" type="primary">ylqF</name>
    <name evidence="7" type="ORF">H8S62_12815</name>
</gene>
<evidence type="ECO:0000313" key="8">
    <source>
        <dbReference type="Proteomes" id="UP000607645"/>
    </source>
</evidence>
<dbReference type="InterPro" id="IPR027417">
    <property type="entry name" value="P-loop_NTPase"/>
</dbReference>
<dbReference type="InterPro" id="IPR016478">
    <property type="entry name" value="GTPase_MTG1"/>
</dbReference>
<comment type="function">
    <text evidence="4">Required for a late step of 50S ribosomal subunit assembly. Has GTPase activity.</text>
</comment>
<dbReference type="InterPro" id="IPR023179">
    <property type="entry name" value="GTP-bd_ortho_bundle_sf"/>
</dbReference>
<dbReference type="AlphaFoldDB" id="A0A8J6MDQ2"/>
<evidence type="ECO:0000256" key="2">
    <source>
        <dbReference type="ARBA" id="ARBA00022741"/>
    </source>
</evidence>
<comment type="subcellular location">
    <subcellularLocation>
        <location evidence="4">Cytoplasm</location>
    </subcellularLocation>
</comment>
<dbReference type="SUPFAM" id="SSF52540">
    <property type="entry name" value="P-loop containing nucleoside triphosphate hydrolases"/>
    <property type="match status" value="1"/>
</dbReference>
<dbReference type="Pfam" id="PF01926">
    <property type="entry name" value="MMR_HSR1"/>
    <property type="match status" value="1"/>
</dbReference>
<accession>A0A8J6MDQ2</accession>
<dbReference type="InterPro" id="IPR030378">
    <property type="entry name" value="G_CP_dom"/>
</dbReference>
<keyword evidence="2 4" id="KW-0547">Nucleotide-binding</keyword>
<evidence type="ECO:0000256" key="1">
    <source>
        <dbReference type="ARBA" id="ARBA00014898"/>
    </source>
</evidence>
<dbReference type="GO" id="GO:0005525">
    <property type="term" value="F:GTP binding"/>
    <property type="evidence" value="ECO:0007669"/>
    <property type="project" value="UniProtKB-KW"/>
</dbReference>
<feature type="binding site" evidence="5">
    <location>
        <position position="174"/>
    </location>
    <ligand>
        <name>GTP</name>
        <dbReference type="ChEBI" id="CHEBI:37565"/>
    </ligand>
</feature>
<keyword evidence="3 4" id="KW-0342">GTP-binding</keyword>
<feature type="domain" description="CP-type G" evidence="6">
    <location>
        <begin position="13"/>
        <end position="178"/>
    </location>
</feature>
<sequence length="291" mass="32370">MNIQWYPGHMTKTRRQIEADLKNVDMVAEIIDARIPVASRNPDIDAIVGSKPRLIVLNRADQADPAGNRAWRAWFQDRGYTVLETDAKTGAGVSQFSITIKEALKDQIARWREKGQVGRIVRVMVVGIPNVGKSTFINKVAKRKSAKAGDKPGVTRGKQWVAVDAGLDLLDTPGILWPKFEDERIGLNLAFTGAVKDEVMDAETLACHLMETLAERYPDALQERYKLELPPVSGQLEGLAYGYDLLERAARKRGFLISGGEPDTERMAKILLDEFRGGKLGRFTLELPESV</sequence>
<dbReference type="InterPro" id="IPR019991">
    <property type="entry name" value="GTP-bd_ribosome_bgen"/>
</dbReference>
<evidence type="ECO:0000256" key="4">
    <source>
        <dbReference type="PIRNR" id="PIRNR006230"/>
    </source>
</evidence>
<dbReference type="PIRSF" id="PIRSF006230">
    <property type="entry name" value="MG442"/>
    <property type="match status" value="1"/>
</dbReference>
<keyword evidence="4" id="KW-0963">Cytoplasm</keyword>
<dbReference type="NCBIfam" id="TIGR03596">
    <property type="entry name" value="GTPase_YlqF"/>
    <property type="match status" value="1"/>
</dbReference>
<comment type="similarity">
    <text evidence="4">Belongs to the TRAFAC class YlqF/YawG GTPase family. MTG1 subfamily.</text>
</comment>
<dbReference type="Gene3D" id="1.10.1580.10">
    <property type="match status" value="1"/>
</dbReference>
<evidence type="ECO:0000256" key="3">
    <source>
        <dbReference type="ARBA" id="ARBA00023134"/>
    </source>
</evidence>
<keyword evidence="8" id="KW-1185">Reference proteome</keyword>